<gene>
    <name evidence="1" type="ORF">N7509_000525</name>
</gene>
<keyword evidence="2" id="KW-1185">Reference proteome</keyword>
<organism evidence="1 2">
    <name type="scientific">Penicillium cosmopolitanum</name>
    <dbReference type="NCBI Taxonomy" id="1131564"/>
    <lineage>
        <taxon>Eukaryota</taxon>
        <taxon>Fungi</taxon>
        <taxon>Dikarya</taxon>
        <taxon>Ascomycota</taxon>
        <taxon>Pezizomycotina</taxon>
        <taxon>Eurotiomycetes</taxon>
        <taxon>Eurotiomycetidae</taxon>
        <taxon>Eurotiales</taxon>
        <taxon>Aspergillaceae</taxon>
        <taxon>Penicillium</taxon>
    </lineage>
</organism>
<proteinExistence type="predicted"/>
<comment type="caution">
    <text evidence="1">The sequence shown here is derived from an EMBL/GenBank/DDBJ whole genome shotgun (WGS) entry which is preliminary data.</text>
</comment>
<accession>A0A9X0BEB4</accession>
<reference evidence="1" key="2">
    <citation type="journal article" date="2023" name="IMA Fungus">
        <title>Comparative genomic study of the Penicillium genus elucidates a diverse pangenome and 15 lateral gene transfer events.</title>
        <authorList>
            <person name="Petersen C."/>
            <person name="Sorensen T."/>
            <person name="Nielsen M.R."/>
            <person name="Sondergaard T.E."/>
            <person name="Sorensen J.L."/>
            <person name="Fitzpatrick D.A."/>
            <person name="Frisvad J.C."/>
            <person name="Nielsen K.L."/>
        </authorList>
    </citation>
    <scope>NUCLEOTIDE SEQUENCE</scope>
    <source>
        <strain evidence="1">IBT 29677</strain>
    </source>
</reference>
<dbReference type="GeneID" id="81364142"/>
<evidence type="ECO:0000313" key="2">
    <source>
        <dbReference type="Proteomes" id="UP001147747"/>
    </source>
</evidence>
<protein>
    <submittedName>
        <fullName evidence="1">Uncharacterized protein</fullName>
    </submittedName>
</protein>
<dbReference type="EMBL" id="JAPZBU010000003">
    <property type="protein sequence ID" value="KAJ5413898.1"/>
    <property type="molecule type" value="Genomic_DNA"/>
</dbReference>
<name>A0A9X0BEB4_9EURO</name>
<reference evidence="1" key="1">
    <citation type="submission" date="2022-12" db="EMBL/GenBank/DDBJ databases">
        <authorList>
            <person name="Petersen C."/>
        </authorList>
    </citation>
    <scope>NUCLEOTIDE SEQUENCE</scope>
    <source>
        <strain evidence="1">IBT 29677</strain>
    </source>
</reference>
<dbReference type="Proteomes" id="UP001147747">
    <property type="component" value="Unassembled WGS sequence"/>
</dbReference>
<sequence length="223" mass="24810">MCFLAIFEEVQHENQLAPLLEASKQHLKPNMNHHIQFIIGRLAKLLTSSGSIRVQDLSDEIKNMNAEVNRVGMSLPEEWQSSIFLHCLGPDFSNFKSAYLPGKTVKRVPGDTWSQMEFSELSMAAWETEQQLDQTRGTSFVSQATIQSTALVASLALCAEVSGIEETSKNIKIHSIGTKSATVEIPFCTNCSAPWRTTDNCFKLHSELRALQDPTSVVAARRI</sequence>
<dbReference type="AlphaFoldDB" id="A0A9X0BEB4"/>
<dbReference type="RefSeq" id="XP_056493744.1">
    <property type="nucleotide sequence ID" value="XM_056625162.1"/>
</dbReference>
<evidence type="ECO:0000313" key="1">
    <source>
        <dbReference type="EMBL" id="KAJ5413898.1"/>
    </source>
</evidence>